<dbReference type="SUPFAM" id="SSF52540">
    <property type="entry name" value="P-loop containing nucleoside triphosphate hydrolases"/>
    <property type="match status" value="1"/>
</dbReference>
<gene>
    <name evidence="3" type="ORF">BZG73_11645</name>
</gene>
<protein>
    <submittedName>
        <fullName evidence="3">Chromosome segregation protein SMC</fullName>
    </submittedName>
</protein>
<dbReference type="EMBL" id="MUFB01000021">
    <property type="protein sequence ID" value="OOE83504.1"/>
    <property type="molecule type" value="Genomic_DNA"/>
</dbReference>
<dbReference type="RefSeq" id="WP_077668378.1">
    <property type="nucleotide sequence ID" value="NZ_MUFB01000021.1"/>
</dbReference>
<evidence type="ECO:0000259" key="2">
    <source>
        <dbReference type="Pfam" id="PF13476"/>
    </source>
</evidence>
<accession>A0ABX3K6Y2</accession>
<proteinExistence type="predicted"/>
<name>A0ABX3K6Y2_9GAMM</name>
<dbReference type="InterPro" id="IPR003959">
    <property type="entry name" value="ATPase_AAA_core"/>
</dbReference>
<comment type="caution">
    <text evidence="3">The sequence shown here is derived from an EMBL/GenBank/DDBJ whole genome shotgun (WGS) entry which is preliminary data.</text>
</comment>
<dbReference type="PANTHER" id="PTHR32182">
    <property type="entry name" value="DNA REPLICATION AND REPAIR PROTEIN RECF"/>
    <property type="match status" value="1"/>
</dbReference>
<reference evidence="3 4" key="1">
    <citation type="journal article" date="2017" name="Genome Announc.">
        <title>Draft Genome Sequences of Salinivibrio proteolyticus, Salinivibrio sharmensis, Salinivibrio siamensis, Salinivibrio costicola subsp. alcaliphilus, Salinivibrio costicola subsp. vallismortis, and 29 New Isolates Belonging to the Genus Salinivibrio.</title>
        <authorList>
            <person name="Lopez-Hermoso C."/>
            <person name="de la Haba R.R."/>
            <person name="Sanchez-Porro C."/>
            <person name="Bayliss S.C."/>
            <person name="Feil E.J."/>
            <person name="Ventosa A."/>
        </authorList>
    </citation>
    <scope>NUCLEOTIDE SEQUENCE [LARGE SCALE GENOMIC DNA]</scope>
    <source>
        <strain evidence="3 4">JCM 14472</strain>
    </source>
</reference>
<feature type="domain" description="Rad50/SbcC-type AAA" evidence="2">
    <location>
        <begin position="90"/>
        <end position="306"/>
    </location>
</feature>
<dbReference type="PANTHER" id="PTHR32182:SF0">
    <property type="entry name" value="DNA REPLICATION AND REPAIR PROTEIN RECF"/>
    <property type="match status" value="1"/>
</dbReference>
<sequence>MIESEYVRFLRTLDSDESLPGERKIANLVLENLDELTPLGTHQGQRVKKMVALAQAKWDSLSIEVQSVPDITAEKTYPITQLKSMAVGPFRGFSRQEIFDLESRLVLIYGPNGTGKSSFCEALEYSLLGNVAEAENKRFRDQGGYLKNAHANRFATPVVTGLNEQSTEVEIEANEGLFRFCFVEKNRIDNFSRIAAQAPAKQTELISTLFGLDSFNDFVRNFTSEFDPKYIDLTGVKAAQLATKRQALSGSQQQIATNNAELQTLNVEEQALATQYRDGATFSQLVFELNGDDENAGAIQRLETDLQQPQANKTNLTISALQTLGSSISGDLRELELNQKDLENASQEVSFKNLYDAVVQLQSNSPEHCPACKTPLNQVSVNPYGNANEELQKLQHLAELQKTAQRLQQNVSQWLLDLSQILNVCLTFLPQNNAIQNFQTSPGSQVDIGWWHSLQQQLADGFTPWQHLYAQVKYLEEADKKTDQDAQIRSTKQTELNRLRWFKDQITVLETRRNTAKQAIIAAQQAITSFDTENAELIADVAAEHAKVQKNQEIASSYKSFVERLNAYKNRLPSQLIADLGDLVVRLYNAFNRYDSESDKLASVQLPLSQNQRLGIAFLKDPSALFDALHVMSEGHIRCLGLAILLAKNIKERCPVLIFDDPVNAIDDEHRRAIRETLFADDFFKGCQIILAVHGEEFFNNTHQLLGKSQSLASQSYIFLSSAGEDHIQVDSLRRPKNYVLAARELYAQGEYRDALMSARRALENLCEKTWFHYGKHSDKKDKLISVSRRSPSAAWDLRALAENLRSKLNCSQSNIPNKEPIVSALTAVLGQDGRNAYWSYLNKGTHDETDLPEFDQHTVNEVISALESLDVALNDTSGSSVSGI</sequence>
<dbReference type="Proteomes" id="UP000189410">
    <property type="component" value="Unassembled WGS sequence"/>
</dbReference>
<dbReference type="Pfam" id="PF13476">
    <property type="entry name" value="AAA_23"/>
    <property type="match status" value="1"/>
</dbReference>
<dbReference type="Pfam" id="PF13304">
    <property type="entry name" value="AAA_21"/>
    <property type="match status" value="1"/>
</dbReference>
<organism evidence="3 4">
    <name type="scientific">Salinivibrio siamensis</name>
    <dbReference type="NCBI Taxonomy" id="414286"/>
    <lineage>
        <taxon>Bacteria</taxon>
        <taxon>Pseudomonadati</taxon>
        <taxon>Pseudomonadota</taxon>
        <taxon>Gammaproteobacteria</taxon>
        <taxon>Vibrionales</taxon>
        <taxon>Vibrionaceae</taxon>
        <taxon>Salinivibrio</taxon>
    </lineage>
</organism>
<evidence type="ECO:0000259" key="1">
    <source>
        <dbReference type="Pfam" id="PF13304"/>
    </source>
</evidence>
<evidence type="ECO:0000313" key="3">
    <source>
        <dbReference type="EMBL" id="OOE83504.1"/>
    </source>
</evidence>
<dbReference type="Gene3D" id="3.40.50.300">
    <property type="entry name" value="P-loop containing nucleotide triphosphate hydrolases"/>
    <property type="match status" value="2"/>
</dbReference>
<dbReference type="InterPro" id="IPR038729">
    <property type="entry name" value="Rad50/SbcC_AAA"/>
</dbReference>
<keyword evidence="4" id="KW-1185">Reference proteome</keyword>
<evidence type="ECO:0000313" key="4">
    <source>
        <dbReference type="Proteomes" id="UP000189410"/>
    </source>
</evidence>
<dbReference type="InterPro" id="IPR027417">
    <property type="entry name" value="P-loop_NTPase"/>
</dbReference>
<feature type="domain" description="ATPase AAA-type core" evidence="1">
    <location>
        <begin position="555"/>
        <end position="692"/>
    </location>
</feature>